<keyword evidence="4" id="KW-0813">Transport</keyword>
<comment type="subcellular location">
    <subcellularLocation>
        <location evidence="2">Cytoplasm</location>
    </subcellularLocation>
    <subcellularLocation>
        <location evidence="1">Nucleus</location>
    </subcellularLocation>
</comment>
<evidence type="ECO:0000313" key="11">
    <source>
        <dbReference type="Proteomes" id="UP001255856"/>
    </source>
</evidence>
<dbReference type="InterPro" id="IPR044189">
    <property type="entry name" value="XPO4/7-like"/>
</dbReference>
<gene>
    <name evidence="10" type="ORF">QBZ16_000754</name>
</gene>
<dbReference type="InterPro" id="IPR001494">
    <property type="entry name" value="Importin-beta_N"/>
</dbReference>
<feature type="domain" description="Importin N-terminal" evidence="9">
    <location>
        <begin position="27"/>
        <end position="93"/>
    </location>
</feature>
<keyword evidence="11" id="KW-1185">Reference proteome</keyword>
<dbReference type="GO" id="GO:0005049">
    <property type="term" value="F:nuclear export signal receptor activity"/>
    <property type="evidence" value="ECO:0007669"/>
    <property type="project" value="InterPro"/>
</dbReference>
<evidence type="ECO:0000256" key="8">
    <source>
        <dbReference type="ARBA" id="ARBA00040444"/>
    </source>
</evidence>
<evidence type="ECO:0000313" key="10">
    <source>
        <dbReference type="EMBL" id="KAK2080900.1"/>
    </source>
</evidence>
<evidence type="ECO:0000256" key="2">
    <source>
        <dbReference type="ARBA" id="ARBA00004496"/>
    </source>
</evidence>
<comment type="caution">
    <text evidence="10">The sequence shown here is derived from an EMBL/GenBank/DDBJ whole genome shotgun (WGS) entry which is preliminary data.</text>
</comment>
<dbReference type="Proteomes" id="UP001255856">
    <property type="component" value="Unassembled WGS sequence"/>
</dbReference>
<sequence>MEPLSQVQAGIEAAALALEDPSTRVQAEAQLLEFRRSPSLFPACQHILAHSSVPAAQLQAVLALRQAALLGWPRLEASVRVGLTRFLLDQALGRARDPARLLRHQCGAVAAQLLKRGHQDTDWGDLALASLVRGVAAKAGGEAVDPAERATCLELLAALAAEFNPPTATAMGQPWAWHDRARLAFEREAVPAVAACALGQARAAADALVSAPADAAMGALVLRALDLLGVLAGWEFRSGRDALLLQVSGQLGDRPGEGDGRGRAQALLPDLHAALSSPGALDWVPRLGELVSNQTTMGPSCQELGGALRRFLLQLAHTTLPQGTPPGQGPTLACRALGASLRLWALPPGTALRRAAAGDEDGLLDACRMALAVAGTAPAAWVAAAGTDEALQPGALAELTCAVLEAGAAHGDLDWPAEAGRLLLDTWAALAPRLGEAEAAAAGAVYGAALREGLASAERGAFEEEDEAAETAEAASRGARHACAALSSCVESEADPSVPLEQLCWLLQAAAALLADEPSADEPAPEPPLRWSAGAADAAAARELAGRLLGVARLCTSHAGRPGISPRLVETACDALGRWAATYFPTAPDADAEAEAALRLARAALDAYPGEMLLHKKGLQVAAGRAGRSSPRQAAPPMRKTRAYVLRLLSGPVRDLGEAARAPKEALWRGDASAHVLFCLESLRGGAEAAEPASAPALVELAGSAAGALAQLLPLFHGHLQVTVAILKLAACIGEHLLPLTTQAETLAGLSHWALNLLRAYSKDVKGVVDMGARQQDGYRDLKAFLKLLAAVLRGGVTDGEPAAELEIVQAVTGGLQAVLPLLPANLPAHPKLCLSFFDILAYLYETFPGAVAALAPGDWASLAGMLFQGLEFASAGPATTQVLLEATSALAGYRAQALLSGGGAAGPAAGAPGNVPGAVPWAGPTLTPLGALACRLLCRLVLVERGADVVAVASSSLLPLLITEGAVFVEATRDELVKHVSEPELQELISQACQQLLQDRPAGLDHRSKNRFQIVLQRFVEMGRSIIQRN</sequence>
<organism evidence="10 11">
    <name type="scientific">Prototheca wickerhamii</name>
    <dbReference type="NCBI Taxonomy" id="3111"/>
    <lineage>
        <taxon>Eukaryota</taxon>
        <taxon>Viridiplantae</taxon>
        <taxon>Chlorophyta</taxon>
        <taxon>core chlorophytes</taxon>
        <taxon>Trebouxiophyceae</taxon>
        <taxon>Chlorellales</taxon>
        <taxon>Chlorellaceae</taxon>
        <taxon>Prototheca</taxon>
    </lineage>
</organism>
<dbReference type="GO" id="GO:0006611">
    <property type="term" value="P:protein export from nucleus"/>
    <property type="evidence" value="ECO:0007669"/>
    <property type="project" value="TreeGrafter"/>
</dbReference>
<comment type="similarity">
    <text evidence="3">Belongs to the exportin family.</text>
</comment>
<proteinExistence type="inferred from homology"/>
<name>A0AAD9IPC7_PROWI</name>
<evidence type="ECO:0000256" key="3">
    <source>
        <dbReference type="ARBA" id="ARBA00009466"/>
    </source>
</evidence>
<evidence type="ECO:0000259" key="9">
    <source>
        <dbReference type="PROSITE" id="PS50166"/>
    </source>
</evidence>
<dbReference type="AlphaFoldDB" id="A0AAD9IPC7"/>
<evidence type="ECO:0000256" key="6">
    <source>
        <dbReference type="ARBA" id="ARBA00022927"/>
    </source>
</evidence>
<evidence type="ECO:0000256" key="7">
    <source>
        <dbReference type="ARBA" id="ARBA00023242"/>
    </source>
</evidence>
<dbReference type="InterPro" id="IPR011989">
    <property type="entry name" value="ARM-like"/>
</dbReference>
<dbReference type="PANTHER" id="PTHR12596">
    <property type="entry name" value="EXPORTIN 4,7-RELATED"/>
    <property type="match status" value="1"/>
</dbReference>
<dbReference type="GO" id="GO:0005737">
    <property type="term" value="C:cytoplasm"/>
    <property type="evidence" value="ECO:0007669"/>
    <property type="project" value="UniProtKB-SubCell"/>
</dbReference>
<accession>A0AAD9IPC7</accession>
<keyword evidence="7" id="KW-0539">Nucleus</keyword>
<reference evidence="10" key="1">
    <citation type="submission" date="2021-01" db="EMBL/GenBank/DDBJ databases">
        <authorList>
            <person name="Eckstrom K.M.E."/>
        </authorList>
    </citation>
    <scope>NUCLEOTIDE SEQUENCE</scope>
    <source>
        <strain evidence="10">UVCC 0001</strain>
    </source>
</reference>
<dbReference type="Gene3D" id="1.25.10.10">
    <property type="entry name" value="Leucine-rich Repeat Variant"/>
    <property type="match status" value="1"/>
</dbReference>
<evidence type="ECO:0000256" key="1">
    <source>
        <dbReference type="ARBA" id="ARBA00004123"/>
    </source>
</evidence>
<dbReference type="PROSITE" id="PS50166">
    <property type="entry name" value="IMPORTIN_B_NT"/>
    <property type="match status" value="1"/>
</dbReference>
<keyword evidence="6" id="KW-0653">Protein transport</keyword>
<keyword evidence="5" id="KW-0963">Cytoplasm</keyword>
<dbReference type="GO" id="GO:0031267">
    <property type="term" value="F:small GTPase binding"/>
    <property type="evidence" value="ECO:0007669"/>
    <property type="project" value="InterPro"/>
</dbReference>
<dbReference type="SUPFAM" id="SSF48371">
    <property type="entry name" value="ARM repeat"/>
    <property type="match status" value="1"/>
</dbReference>
<evidence type="ECO:0000256" key="5">
    <source>
        <dbReference type="ARBA" id="ARBA00022490"/>
    </source>
</evidence>
<dbReference type="EMBL" id="JASFZW010000001">
    <property type="protein sequence ID" value="KAK2080900.1"/>
    <property type="molecule type" value="Genomic_DNA"/>
</dbReference>
<evidence type="ECO:0000256" key="4">
    <source>
        <dbReference type="ARBA" id="ARBA00022448"/>
    </source>
</evidence>
<dbReference type="PANTHER" id="PTHR12596:SF1">
    <property type="entry name" value="EXPORTIN-4"/>
    <property type="match status" value="1"/>
</dbReference>
<protein>
    <recommendedName>
        <fullName evidence="8">Exportin-4</fullName>
    </recommendedName>
</protein>
<dbReference type="GO" id="GO:0005643">
    <property type="term" value="C:nuclear pore"/>
    <property type="evidence" value="ECO:0007669"/>
    <property type="project" value="TreeGrafter"/>
</dbReference>
<dbReference type="InterPro" id="IPR016024">
    <property type="entry name" value="ARM-type_fold"/>
</dbReference>